<proteinExistence type="predicted"/>
<accession>A0A0L0FMW4</accession>
<name>A0A0L0FMW4_9EUKA</name>
<dbReference type="GeneID" id="25910650"/>
<evidence type="ECO:0000256" key="1">
    <source>
        <dbReference type="SAM" id="MobiDB-lite"/>
    </source>
</evidence>
<sequence>MTYHRPTLARLSRMKSLVHEQPTRTLQKSRDIGSVAANTLRKAHTTGIAFQRTKTEPQREGNSHNHTSGEYTQRTDRTPGYAIDMPHHASRVTSQGTRSSVQTDVKGHGYISRDHSQSTLNAPQRGTNKQYYALDMQPPRAMAKTQSSRHMHTNSLRSTLNAGTRSRANPTLVHRQRSVDVQGKGMGEEMATSTSIYRAAIKNPRTHASARATSSAEKSTQTDTYARVNNEGGVPPSDGYAKQLQAEVEVCAVRLLSKSQSTGIRTTRKDVECEIDSAAFKTWGEQYATQNTLMGRALRRGTDRDTYILTQRQAHLTRTRTHHRETWRAIDVGSPTATSGEQTEAKAQEARTQPSRHTHTLRKTLSQPSQHTATHRDSHEYTRTLQARRMRSVPHFAETGDKYTHKRTTDSDPDTLCSGAGPGGAGGRRRSNYIYSRGGCATNSRGSSPTKIQRIGGASTGLNTSNAREGLDGAGVNSNNRTGSCTSDSERWRMILETGAKGYSIAKTYPTTFKSHSTIAEPYSITANTYSTTRNTYSTTGNTYSTAKPVRPATQVQRAKSLTDKRKSIDTSNQGQPESLPRKRAATAMHTMLQSNGRELSFKSQSKASKSGPGESKTKEKTKHRLSISERALKPRESMRPADTLGAAPPSVHPGPTMRRCG</sequence>
<dbReference type="EMBL" id="KQ242748">
    <property type="protein sequence ID" value="KNC77388.1"/>
    <property type="molecule type" value="Genomic_DNA"/>
</dbReference>
<feature type="compositionally biased region" description="Basic and acidic residues" evidence="1">
    <location>
        <begin position="398"/>
        <end position="410"/>
    </location>
</feature>
<feature type="region of interest" description="Disordered" evidence="1">
    <location>
        <begin position="45"/>
        <end position="78"/>
    </location>
</feature>
<feature type="compositionally biased region" description="Polar residues" evidence="1">
    <location>
        <begin position="592"/>
        <end position="609"/>
    </location>
</feature>
<feature type="region of interest" description="Disordered" evidence="1">
    <location>
        <begin position="458"/>
        <end position="486"/>
    </location>
</feature>
<feature type="compositionally biased region" description="Polar residues" evidence="1">
    <location>
        <begin position="476"/>
        <end position="486"/>
    </location>
</feature>
<gene>
    <name evidence="2" type="ORF">SARC_10146</name>
</gene>
<feature type="compositionally biased region" description="Basic and acidic residues" evidence="1">
    <location>
        <begin position="53"/>
        <end position="63"/>
    </location>
</feature>
<feature type="compositionally biased region" description="Basic and acidic residues" evidence="1">
    <location>
        <begin position="627"/>
        <end position="640"/>
    </location>
</feature>
<dbReference type="Proteomes" id="UP000054560">
    <property type="component" value="Unassembled WGS sequence"/>
</dbReference>
<reference evidence="2 3" key="1">
    <citation type="submission" date="2011-02" db="EMBL/GenBank/DDBJ databases">
        <title>The Genome Sequence of Sphaeroforma arctica JP610.</title>
        <authorList>
            <consortium name="The Broad Institute Genome Sequencing Platform"/>
            <person name="Russ C."/>
            <person name="Cuomo C."/>
            <person name="Young S.K."/>
            <person name="Zeng Q."/>
            <person name="Gargeya S."/>
            <person name="Alvarado L."/>
            <person name="Berlin A."/>
            <person name="Chapman S.B."/>
            <person name="Chen Z."/>
            <person name="Freedman E."/>
            <person name="Gellesch M."/>
            <person name="Goldberg J."/>
            <person name="Griggs A."/>
            <person name="Gujja S."/>
            <person name="Heilman E."/>
            <person name="Heiman D."/>
            <person name="Howarth C."/>
            <person name="Mehta T."/>
            <person name="Neiman D."/>
            <person name="Pearson M."/>
            <person name="Roberts A."/>
            <person name="Saif S."/>
            <person name="Shea T."/>
            <person name="Shenoy N."/>
            <person name="Sisk P."/>
            <person name="Stolte C."/>
            <person name="Sykes S."/>
            <person name="White J."/>
            <person name="Yandava C."/>
            <person name="Burger G."/>
            <person name="Gray M.W."/>
            <person name="Holland P.W.H."/>
            <person name="King N."/>
            <person name="Lang F.B.F."/>
            <person name="Roger A.J."/>
            <person name="Ruiz-Trillo I."/>
            <person name="Haas B."/>
            <person name="Nusbaum C."/>
            <person name="Birren B."/>
        </authorList>
    </citation>
    <scope>NUCLEOTIDE SEQUENCE [LARGE SCALE GENOMIC DNA]</scope>
    <source>
        <strain evidence="2 3">JP610</strain>
    </source>
</reference>
<feature type="region of interest" description="Disordered" evidence="1">
    <location>
        <begin position="204"/>
        <end position="239"/>
    </location>
</feature>
<evidence type="ECO:0000313" key="2">
    <source>
        <dbReference type="EMBL" id="KNC77388.1"/>
    </source>
</evidence>
<feature type="compositionally biased region" description="Polar residues" evidence="1">
    <location>
        <begin position="363"/>
        <end position="372"/>
    </location>
</feature>
<feature type="region of interest" description="Disordered" evidence="1">
    <location>
        <begin position="540"/>
        <end position="662"/>
    </location>
</feature>
<keyword evidence="3" id="KW-1185">Reference proteome</keyword>
<dbReference type="RefSeq" id="XP_014151290.1">
    <property type="nucleotide sequence ID" value="XM_014295815.1"/>
</dbReference>
<feature type="region of interest" description="Disordered" evidence="1">
    <location>
        <begin position="331"/>
        <end position="431"/>
    </location>
</feature>
<dbReference type="AlphaFoldDB" id="A0A0L0FMW4"/>
<organism evidence="2 3">
    <name type="scientific">Sphaeroforma arctica JP610</name>
    <dbReference type="NCBI Taxonomy" id="667725"/>
    <lineage>
        <taxon>Eukaryota</taxon>
        <taxon>Ichthyosporea</taxon>
        <taxon>Ichthyophonida</taxon>
        <taxon>Sphaeroforma</taxon>
    </lineage>
</organism>
<feature type="compositionally biased region" description="Low complexity" evidence="1">
    <location>
        <begin position="206"/>
        <end position="216"/>
    </location>
</feature>
<evidence type="ECO:0000313" key="3">
    <source>
        <dbReference type="Proteomes" id="UP000054560"/>
    </source>
</evidence>
<protein>
    <submittedName>
        <fullName evidence="2">Uncharacterized protein</fullName>
    </submittedName>
</protein>